<name>A0A4Q0XMD4_9BACT</name>
<evidence type="ECO:0000256" key="3">
    <source>
        <dbReference type="ARBA" id="ARBA00022679"/>
    </source>
</evidence>
<organism evidence="6 7">
    <name type="scientific">Candidatus Marinarcus aquaticus</name>
    <dbReference type="NCBI Taxonomy" id="2044504"/>
    <lineage>
        <taxon>Bacteria</taxon>
        <taxon>Pseudomonadati</taxon>
        <taxon>Campylobacterota</taxon>
        <taxon>Epsilonproteobacteria</taxon>
        <taxon>Campylobacterales</taxon>
        <taxon>Arcobacteraceae</taxon>
        <taxon>Candidatus Marinarcus</taxon>
    </lineage>
</organism>
<dbReference type="NCBIfam" id="TIGR00312">
    <property type="entry name" value="cbiD"/>
    <property type="match status" value="1"/>
</dbReference>
<evidence type="ECO:0000313" key="6">
    <source>
        <dbReference type="EMBL" id="RXJ54093.1"/>
    </source>
</evidence>
<dbReference type="OrthoDB" id="6439987at2"/>
<reference evidence="6 7" key="1">
    <citation type="submission" date="2017-10" db="EMBL/GenBank/DDBJ databases">
        <title>Genomics of the genus Arcobacter.</title>
        <authorList>
            <person name="Perez-Cataluna A."/>
            <person name="Figueras M.J."/>
        </authorList>
    </citation>
    <scope>NUCLEOTIDE SEQUENCE [LARGE SCALE GENOMIC DNA]</scope>
    <source>
        <strain evidence="6 7">CECT 8987</strain>
    </source>
</reference>
<dbReference type="RefSeq" id="WP_128997097.1">
    <property type="nucleotide sequence ID" value="NZ_PDKN01000011.1"/>
</dbReference>
<dbReference type="EC" id="2.1.1.195" evidence="5"/>
<dbReference type="SUPFAM" id="SSF111342">
    <property type="entry name" value="CbiD-like"/>
    <property type="match status" value="1"/>
</dbReference>
<gene>
    <name evidence="5" type="primary">cbiD</name>
    <name evidence="6" type="ORF">CRV04_11975</name>
</gene>
<protein>
    <recommendedName>
        <fullName evidence="5">Cobalt-precorrin-5B C(1)-methyltransferase</fullName>
        <ecNumber evidence="5">2.1.1.195</ecNumber>
    </recommendedName>
    <alternativeName>
        <fullName evidence="5">Cobalt-precorrin-6A synthase</fullName>
    </alternativeName>
</protein>
<dbReference type="HAMAP" id="MF_00787">
    <property type="entry name" value="CbiD"/>
    <property type="match status" value="1"/>
</dbReference>
<sequence length="340" mass="37806">MSERVLKKGYTTGAHAHMLFIKALESFLVTRSTVHCYTTKMDNDDLDVTKGCEIVFTLTCSFEELTLNPIIHKPFVCESKGNQLFLYAGEGVGVVTKKGLKVSAGFPAINPVPQEAIFNTFKKMTTNIKGLDLFACIGVSNGEEIAKQTANAKVGVLGGISILGTTGIVKPISSSAYIDSVRTEIEFAVENGHKRLYFTLGNSAYEQAKRHSSEEAIIEIGNFVYDSIEIAKHLKVQEVVFLCGIGKMTKVYQGFKNTHNRFGVIDFEQLKQDIMKTLHYEVDIEATLTVKGVSQELEKQGLLEAFYDMVTQKANQQIAYWHKDVNIKAVILEQKEVLGW</sequence>
<keyword evidence="7" id="KW-1185">Reference proteome</keyword>
<dbReference type="InterPro" id="IPR002748">
    <property type="entry name" value="CbiD"/>
</dbReference>
<evidence type="ECO:0000256" key="4">
    <source>
        <dbReference type="ARBA" id="ARBA00022691"/>
    </source>
</evidence>
<dbReference type="EMBL" id="PDKN01000011">
    <property type="protein sequence ID" value="RXJ54093.1"/>
    <property type="molecule type" value="Genomic_DNA"/>
</dbReference>
<proteinExistence type="inferred from homology"/>
<keyword evidence="1 5" id="KW-0169">Cobalamin biosynthesis</keyword>
<dbReference type="GO" id="GO:0032259">
    <property type="term" value="P:methylation"/>
    <property type="evidence" value="ECO:0007669"/>
    <property type="project" value="UniProtKB-KW"/>
</dbReference>
<comment type="pathway">
    <text evidence="5">Cofactor biosynthesis; adenosylcobalamin biosynthesis; cob(II)yrinate a,c-diamide from sirohydrochlorin (anaerobic route): step 6/10.</text>
</comment>
<keyword evidence="4 5" id="KW-0949">S-adenosyl-L-methionine</keyword>
<comment type="function">
    <text evidence="5">Catalyzes the methylation of C-1 in cobalt-precorrin-5B to form cobalt-precorrin-6A.</text>
</comment>
<dbReference type="GO" id="GO:0019251">
    <property type="term" value="P:anaerobic cobalamin biosynthetic process"/>
    <property type="evidence" value="ECO:0007669"/>
    <property type="project" value="UniProtKB-UniRule"/>
</dbReference>
<comment type="similarity">
    <text evidence="5">Belongs to the CbiD family.</text>
</comment>
<dbReference type="AlphaFoldDB" id="A0A4Q0XMD4"/>
<dbReference type="Pfam" id="PF01888">
    <property type="entry name" value="CbiD"/>
    <property type="match status" value="1"/>
</dbReference>
<keyword evidence="3 5" id="KW-0808">Transferase</keyword>
<dbReference type="PANTHER" id="PTHR35863">
    <property type="entry name" value="COBALT-PRECORRIN-5B C(1)-METHYLTRANSFERASE"/>
    <property type="match status" value="1"/>
</dbReference>
<evidence type="ECO:0000256" key="2">
    <source>
        <dbReference type="ARBA" id="ARBA00022603"/>
    </source>
</evidence>
<evidence type="ECO:0000256" key="1">
    <source>
        <dbReference type="ARBA" id="ARBA00022573"/>
    </source>
</evidence>
<comment type="caution">
    <text evidence="6">The sequence shown here is derived from an EMBL/GenBank/DDBJ whole genome shotgun (WGS) entry which is preliminary data.</text>
</comment>
<dbReference type="UniPathway" id="UPA00148">
    <property type="reaction ID" value="UER00227"/>
</dbReference>
<dbReference type="Proteomes" id="UP000290657">
    <property type="component" value="Unassembled WGS sequence"/>
</dbReference>
<dbReference type="InterPro" id="IPR036074">
    <property type="entry name" value="CbiD_sf"/>
</dbReference>
<accession>A0A4Q0XMD4</accession>
<evidence type="ECO:0000256" key="5">
    <source>
        <dbReference type="HAMAP-Rule" id="MF_00787"/>
    </source>
</evidence>
<keyword evidence="2 5" id="KW-0489">Methyltransferase</keyword>
<dbReference type="Gene3D" id="3.30.2110.10">
    <property type="entry name" value="CbiD-like"/>
    <property type="match status" value="1"/>
</dbReference>
<evidence type="ECO:0000313" key="7">
    <source>
        <dbReference type="Proteomes" id="UP000290657"/>
    </source>
</evidence>
<comment type="catalytic activity">
    <reaction evidence="5">
        <text>Co-precorrin-5B + S-adenosyl-L-methionine = Co-precorrin-6A + S-adenosyl-L-homocysteine</text>
        <dbReference type="Rhea" id="RHEA:26285"/>
        <dbReference type="ChEBI" id="CHEBI:57856"/>
        <dbReference type="ChEBI" id="CHEBI:59789"/>
        <dbReference type="ChEBI" id="CHEBI:60063"/>
        <dbReference type="ChEBI" id="CHEBI:60064"/>
        <dbReference type="EC" id="2.1.1.195"/>
    </reaction>
</comment>
<dbReference type="PANTHER" id="PTHR35863:SF1">
    <property type="entry name" value="COBALT-PRECORRIN-5B C(1)-METHYLTRANSFERASE"/>
    <property type="match status" value="1"/>
</dbReference>
<dbReference type="GO" id="GO:0043780">
    <property type="term" value="F:cobalt-precorrin-5B C1-methyltransferase activity"/>
    <property type="evidence" value="ECO:0007669"/>
    <property type="project" value="RHEA"/>
</dbReference>
<dbReference type="PIRSF" id="PIRSF026782">
    <property type="entry name" value="CbiD"/>
    <property type="match status" value="1"/>
</dbReference>